<dbReference type="RefSeq" id="WP_195894024.1">
    <property type="nucleotide sequence ID" value="NZ_JADOGI010000008.1"/>
</dbReference>
<comment type="caution">
    <text evidence="4">The sequence shown here is derived from an EMBL/GenBank/DDBJ whole genome shotgun (WGS) entry which is preliminary data.</text>
</comment>
<dbReference type="Pfam" id="PF08341">
    <property type="entry name" value="TED"/>
    <property type="match status" value="1"/>
</dbReference>
<evidence type="ECO:0000259" key="2">
    <source>
        <dbReference type="Pfam" id="PF08341"/>
    </source>
</evidence>
<name>A0A931A913_9ACTN</name>
<gene>
    <name evidence="4" type="ORF">ITP53_04675</name>
</gene>
<dbReference type="InterPro" id="IPR046022">
    <property type="entry name" value="DUF5979"/>
</dbReference>
<evidence type="ECO:0000313" key="4">
    <source>
        <dbReference type="EMBL" id="MBF8185042.1"/>
    </source>
</evidence>
<keyword evidence="1" id="KW-0732">Signal</keyword>
<evidence type="ECO:0000256" key="1">
    <source>
        <dbReference type="SAM" id="SignalP"/>
    </source>
</evidence>
<keyword evidence="5" id="KW-1185">Reference proteome</keyword>
<feature type="domain" description="Thioester" evidence="2">
    <location>
        <begin position="100"/>
        <end position="188"/>
    </location>
</feature>
<accession>A0A931A913</accession>
<organism evidence="4 5">
    <name type="scientific">Nonomuraea cypriaca</name>
    <dbReference type="NCBI Taxonomy" id="1187855"/>
    <lineage>
        <taxon>Bacteria</taxon>
        <taxon>Bacillati</taxon>
        <taxon>Actinomycetota</taxon>
        <taxon>Actinomycetes</taxon>
        <taxon>Streptosporangiales</taxon>
        <taxon>Streptosporangiaceae</taxon>
        <taxon>Nonomuraea</taxon>
    </lineage>
</organism>
<feature type="signal peptide" evidence="1">
    <location>
        <begin position="1"/>
        <end position="21"/>
    </location>
</feature>
<reference evidence="4" key="1">
    <citation type="submission" date="2020-11" db="EMBL/GenBank/DDBJ databases">
        <title>Whole-genome analyses of Nonomuraea sp. K274.</title>
        <authorList>
            <person name="Veyisoglu A."/>
        </authorList>
    </citation>
    <scope>NUCLEOTIDE SEQUENCE</scope>
    <source>
        <strain evidence="4">K274</strain>
    </source>
</reference>
<feature type="chain" id="PRO_5038649342" evidence="1">
    <location>
        <begin position="22"/>
        <end position="444"/>
    </location>
</feature>
<dbReference type="AlphaFoldDB" id="A0A931A913"/>
<evidence type="ECO:0000259" key="3">
    <source>
        <dbReference type="Pfam" id="PF19407"/>
    </source>
</evidence>
<dbReference type="EMBL" id="JADOGI010000008">
    <property type="protein sequence ID" value="MBF8185042.1"/>
    <property type="molecule type" value="Genomic_DNA"/>
</dbReference>
<evidence type="ECO:0000313" key="5">
    <source>
        <dbReference type="Proteomes" id="UP000605361"/>
    </source>
</evidence>
<protein>
    <submittedName>
        <fullName evidence="4">Cys-Gln thioester bond-forming surface protein</fullName>
    </submittedName>
</protein>
<dbReference type="Proteomes" id="UP000605361">
    <property type="component" value="Unassembled WGS sequence"/>
</dbReference>
<feature type="domain" description="DUF5979" evidence="3">
    <location>
        <begin position="327"/>
        <end position="428"/>
    </location>
</feature>
<sequence>MVIAVMWSLVQAVTYPLAAFAEIDSDPTTRLNDPAGLFTEAVITGLGDGTAVSGYDAPEAFDPLTGYPTNIPAGSTAHAVSYAGTIQIVDPEVSTRTGLTYCIDLETDTEIGVNYELGDWTEANVPNMGYIGYILRNHYPATGEPAAAPTVAMRAAAVQAAIWFFSDDYVLAVDSPVRTYTAEIVADALANGPGTEPAEPELTVTPESMAAPATGEIVGPFTVTADGPSAIHLEGVEVFTDPNGTNALAEGATVRPGARLWARSVSDADPQGFVLERAVTALVGTVLLYDGTNPTLENAQKLVLARQTQLTARAGATLEPFEAGRVRVIKHISGKGAGHQGKIVIRVNCQATDAALNRRRTLTVRAGAAAGTVQRTISGLPAGSVCTITEPITGDNKAVNLISQPIITPGTVTVVADETQQVSIIDSYKRACKLVHGPHGYVCK</sequence>
<proteinExistence type="predicted"/>
<dbReference type="Pfam" id="PF19407">
    <property type="entry name" value="DUF5979"/>
    <property type="match status" value="1"/>
</dbReference>
<dbReference type="InterPro" id="IPR013552">
    <property type="entry name" value="Thioester_dom"/>
</dbReference>